<gene>
    <name evidence="6" type="ORF">JF922_19585</name>
</gene>
<evidence type="ECO:0000313" key="6">
    <source>
        <dbReference type="EMBL" id="MBJ7600262.1"/>
    </source>
</evidence>
<comment type="caution">
    <text evidence="6">The sequence shown here is derived from an EMBL/GenBank/DDBJ whole genome shotgun (WGS) entry which is preliminary data.</text>
</comment>
<dbReference type="InterPro" id="IPR044516">
    <property type="entry name" value="UXS-like"/>
</dbReference>
<evidence type="ECO:0000313" key="7">
    <source>
        <dbReference type="Proteomes" id="UP000612893"/>
    </source>
</evidence>
<evidence type="ECO:0000259" key="5">
    <source>
        <dbReference type="Pfam" id="PF01370"/>
    </source>
</evidence>
<accession>A0A934NF44</accession>
<dbReference type="SUPFAM" id="SSF51735">
    <property type="entry name" value="NAD(P)-binding Rossmann-fold domains"/>
    <property type="match status" value="1"/>
</dbReference>
<dbReference type="PANTHER" id="PTHR43078:SF6">
    <property type="entry name" value="UDP-GLUCURONIC ACID DECARBOXYLASE 1"/>
    <property type="match status" value="1"/>
</dbReference>
<evidence type="ECO:0000256" key="3">
    <source>
        <dbReference type="ARBA" id="ARBA00023027"/>
    </source>
</evidence>
<evidence type="ECO:0000256" key="2">
    <source>
        <dbReference type="ARBA" id="ARBA00022793"/>
    </source>
</evidence>
<dbReference type="PANTHER" id="PTHR43078">
    <property type="entry name" value="UDP-GLUCURONIC ACID DECARBOXYLASE-RELATED"/>
    <property type="match status" value="1"/>
</dbReference>
<protein>
    <submittedName>
        <fullName evidence="6">NAD-dependent epimerase/dehydratase family protein</fullName>
    </submittedName>
</protein>
<dbReference type="EMBL" id="JAEKNR010000197">
    <property type="protein sequence ID" value="MBJ7600262.1"/>
    <property type="molecule type" value="Genomic_DNA"/>
</dbReference>
<feature type="domain" description="NAD-dependent epimerase/dehydratase" evidence="5">
    <location>
        <begin position="4"/>
        <end position="244"/>
    </location>
</feature>
<dbReference type="GO" id="GO:0016831">
    <property type="term" value="F:carboxy-lyase activity"/>
    <property type="evidence" value="ECO:0007669"/>
    <property type="project" value="UniProtKB-KW"/>
</dbReference>
<organism evidence="6 7">
    <name type="scientific">Candidatus Nephthysia bennettiae</name>
    <dbReference type="NCBI Taxonomy" id="3127016"/>
    <lineage>
        <taxon>Bacteria</taxon>
        <taxon>Bacillati</taxon>
        <taxon>Candidatus Dormiibacterota</taxon>
        <taxon>Candidatus Dormibacteria</taxon>
        <taxon>Candidatus Dormibacterales</taxon>
        <taxon>Candidatus Dormibacteraceae</taxon>
        <taxon>Candidatus Nephthysia</taxon>
    </lineage>
</organism>
<dbReference type="Pfam" id="PF01370">
    <property type="entry name" value="Epimerase"/>
    <property type="match status" value="1"/>
</dbReference>
<keyword evidence="7" id="KW-1185">Reference proteome</keyword>
<dbReference type="InterPro" id="IPR001509">
    <property type="entry name" value="Epimerase_deHydtase"/>
</dbReference>
<dbReference type="AlphaFoldDB" id="A0A934NF44"/>
<keyword evidence="2" id="KW-0210">Decarboxylase</keyword>
<name>A0A934NF44_9BACT</name>
<dbReference type="Gene3D" id="3.40.50.720">
    <property type="entry name" value="NAD(P)-binding Rossmann-like Domain"/>
    <property type="match status" value="1"/>
</dbReference>
<dbReference type="Proteomes" id="UP000612893">
    <property type="component" value="Unassembled WGS sequence"/>
</dbReference>
<keyword evidence="3" id="KW-0520">NAD</keyword>
<sequence length="326" mass="35576">MKYLVTGGAGFIGSHLTDALLARDHQVVVLDDLSTGSESNIAHHLGDPSFSFLQGSILDEPLVRELAAEVDAVVHLAAAVGVKLILSHPLDALLTNVKGTEIVIEACAEAGRKVLIASTSEIYGKKGNGALREDDDRVLGSLYKARWSYSTAKAVDEILAYTFWRERGTPSIVVRFFNCVGPRQTGAYGMVVPRLVHQALEGQDLTVFGDGEQRRCFCHVLDTVDCVLRLLDEPAAIGDVFNVGSLHEISINDLAVMVLELTGSGSRIVHVPYAEAYEEGFEDLPRRMPDITKVSSLTGWHPQRSLHDIVVEVIDHHRAPRLTPSH</sequence>
<dbReference type="RefSeq" id="WP_338204023.1">
    <property type="nucleotide sequence ID" value="NZ_JAEKNR010000197.1"/>
</dbReference>
<comment type="cofactor">
    <cofactor evidence="1">
        <name>NAD(+)</name>
        <dbReference type="ChEBI" id="CHEBI:57540"/>
    </cofactor>
</comment>
<dbReference type="InterPro" id="IPR036291">
    <property type="entry name" value="NAD(P)-bd_dom_sf"/>
</dbReference>
<evidence type="ECO:0000256" key="4">
    <source>
        <dbReference type="ARBA" id="ARBA00023239"/>
    </source>
</evidence>
<evidence type="ECO:0000256" key="1">
    <source>
        <dbReference type="ARBA" id="ARBA00001911"/>
    </source>
</evidence>
<keyword evidence="4" id="KW-0456">Lyase</keyword>
<proteinExistence type="predicted"/>
<reference evidence="6" key="1">
    <citation type="submission" date="2020-10" db="EMBL/GenBank/DDBJ databases">
        <title>Ca. Dormibacterota MAGs.</title>
        <authorList>
            <person name="Montgomery K."/>
        </authorList>
    </citation>
    <scope>NUCLEOTIDE SEQUENCE [LARGE SCALE GENOMIC DNA]</scope>
    <source>
        <strain evidence="6">SC8812_S17_10</strain>
    </source>
</reference>